<dbReference type="AlphaFoldDB" id="A0AAV3STD8"/>
<accession>A0AAV3STD8</accession>
<evidence type="ECO:0000256" key="1">
    <source>
        <dbReference type="SAM" id="MobiDB-lite"/>
    </source>
</evidence>
<gene>
    <name evidence="2" type="ORF">GCM10008994_17980</name>
</gene>
<proteinExistence type="predicted"/>
<comment type="caution">
    <text evidence="2">The sequence shown here is derived from an EMBL/GenBank/DDBJ whole genome shotgun (WGS) entry which is preliminary data.</text>
</comment>
<organism evidence="2 3">
    <name type="scientific">Halorubrum ejinorense</name>
    <dbReference type="NCBI Taxonomy" id="425309"/>
    <lineage>
        <taxon>Archaea</taxon>
        <taxon>Methanobacteriati</taxon>
        <taxon>Methanobacteriota</taxon>
        <taxon>Stenosarchaea group</taxon>
        <taxon>Halobacteria</taxon>
        <taxon>Halobacteriales</taxon>
        <taxon>Haloferacaceae</taxon>
        <taxon>Halorubrum</taxon>
    </lineage>
</organism>
<dbReference type="EMBL" id="BAAADQ010000009">
    <property type="protein sequence ID" value="GAA0543409.1"/>
    <property type="molecule type" value="Genomic_DNA"/>
</dbReference>
<reference evidence="2" key="1">
    <citation type="journal article" date="2014" name="Int. J. Syst. Evol. Microbiol.">
        <title>Complete genome sequence of Corynebacterium casei LMG S-19264T (=DSM 44701T), isolated from a smear-ripened cheese.</title>
        <authorList>
            <consortium name="US DOE Joint Genome Institute (JGI-PGF)"/>
            <person name="Walter F."/>
            <person name="Albersmeier A."/>
            <person name="Kalinowski J."/>
            <person name="Ruckert C."/>
        </authorList>
    </citation>
    <scope>NUCLEOTIDE SEQUENCE</scope>
    <source>
        <strain evidence="2">JCM 14265</strain>
    </source>
</reference>
<name>A0AAV3STD8_9EURY</name>
<evidence type="ECO:0000313" key="2">
    <source>
        <dbReference type="EMBL" id="GAA0543409.1"/>
    </source>
</evidence>
<feature type="compositionally biased region" description="Basic and acidic residues" evidence="1">
    <location>
        <begin position="1"/>
        <end position="21"/>
    </location>
</feature>
<feature type="region of interest" description="Disordered" evidence="1">
    <location>
        <begin position="1"/>
        <end position="68"/>
    </location>
</feature>
<protein>
    <submittedName>
        <fullName evidence="2">Uncharacterized protein</fullName>
    </submittedName>
</protein>
<reference evidence="2" key="2">
    <citation type="submission" date="2023-12" db="EMBL/GenBank/DDBJ databases">
        <authorList>
            <person name="Sun Q."/>
            <person name="Inoue M."/>
        </authorList>
    </citation>
    <scope>NUCLEOTIDE SEQUENCE</scope>
    <source>
        <strain evidence="2">JCM 14265</strain>
    </source>
</reference>
<sequence length="68" mass="7392">MVASDGQRDDQQEVDAHHDDDGITDVTAVGGDPNQNVLDGQKGGGEYREGDADQRDELEHHGRKIFSS</sequence>
<feature type="compositionally biased region" description="Basic and acidic residues" evidence="1">
    <location>
        <begin position="45"/>
        <end position="60"/>
    </location>
</feature>
<evidence type="ECO:0000313" key="3">
    <source>
        <dbReference type="Proteomes" id="UP001501425"/>
    </source>
</evidence>
<dbReference type="Proteomes" id="UP001501425">
    <property type="component" value="Unassembled WGS sequence"/>
</dbReference>